<dbReference type="EMBL" id="JAIWOZ010000002">
    <property type="protein sequence ID" value="KAH6609862.1"/>
    <property type="molecule type" value="Genomic_DNA"/>
</dbReference>
<dbReference type="AlphaFoldDB" id="A0A9P8TZB0"/>
<protein>
    <submittedName>
        <fullName evidence="2">Uncharacterized protein</fullName>
    </submittedName>
</protein>
<keyword evidence="3" id="KW-1185">Reference proteome</keyword>
<evidence type="ECO:0000313" key="2">
    <source>
        <dbReference type="EMBL" id="KAH6609862.1"/>
    </source>
</evidence>
<organism evidence="2 3">
    <name type="scientific">Trichoderma cornu-damae</name>
    <dbReference type="NCBI Taxonomy" id="654480"/>
    <lineage>
        <taxon>Eukaryota</taxon>
        <taxon>Fungi</taxon>
        <taxon>Dikarya</taxon>
        <taxon>Ascomycota</taxon>
        <taxon>Pezizomycotina</taxon>
        <taxon>Sordariomycetes</taxon>
        <taxon>Hypocreomycetidae</taxon>
        <taxon>Hypocreales</taxon>
        <taxon>Hypocreaceae</taxon>
        <taxon>Trichoderma</taxon>
    </lineage>
</organism>
<comment type="caution">
    <text evidence="2">The sequence shown here is derived from an EMBL/GenBank/DDBJ whole genome shotgun (WGS) entry which is preliminary data.</text>
</comment>
<dbReference type="Proteomes" id="UP000827724">
    <property type="component" value="Unassembled WGS sequence"/>
</dbReference>
<keyword evidence="1" id="KW-1133">Transmembrane helix</keyword>
<evidence type="ECO:0000313" key="3">
    <source>
        <dbReference type="Proteomes" id="UP000827724"/>
    </source>
</evidence>
<name>A0A9P8TZB0_9HYPO</name>
<evidence type="ECO:0000256" key="1">
    <source>
        <dbReference type="SAM" id="Phobius"/>
    </source>
</evidence>
<accession>A0A9P8TZB0</accession>
<feature type="transmembrane region" description="Helical" evidence="1">
    <location>
        <begin position="164"/>
        <end position="187"/>
    </location>
</feature>
<sequence>MQLLAAGNVADGKQGQVVDVLVGVVAHAGKDAQVRLARVVDEARRAGEELAVHLQRRALEARVERLRVGELVEGEEVDVLALGDGGGGAAAVGLGGGDDLAEVAVDELAPFDGHLGVDSSRMALVQRLLGVEHLGPQQARLDAMRVVGVGFPAPPPFLHGPPSVGALDLAAVVVVIVVVVAAAALLIRQVGEAEASHVLAIAVALAGASAAETILSRLDALAQDHAVYEAEVGGDDGLVFGVDDGDGHVLVDGKGA</sequence>
<reference evidence="2" key="1">
    <citation type="submission" date="2021-08" db="EMBL/GenBank/DDBJ databases">
        <title>Chromosome-Level Trichoderma cornu-damae using Hi-C Data.</title>
        <authorList>
            <person name="Kim C.S."/>
        </authorList>
    </citation>
    <scope>NUCLEOTIDE SEQUENCE</scope>
    <source>
        <strain evidence="2">KA19-0412C</strain>
    </source>
</reference>
<gene>
    <name evidence="2" type="ORF">Trco_003208</name>
</gene>
<keyword evidence="1" id="KW-0812">Transmembrane</keyword>
<keyword evidence="1" id="KW-0472">Membrane</keyword>
<proteinExistence type="predicted"/>